<protein>
    <recommendedName>
        <fullName evidence="13">ATP synthase subunit b</fullName>
    </recommendedName>
    <alternativeName>
        <fullName evidence="13">ATP synthase F(0) sector subunit b</fullName>
    </alternativeName>
    <alternativeName>
        <fullName evidence="13">ATPase subunit I</fullName>
    </alternativeName>
    <alternativeName>
        <fullName evidence="13">F-type ATPase subunit b</fullName>
        <shortName evidence="13">F-ATPase subunit b</shortName>
    </alternativeName>
</protein>
<dbReference type="HAMAP" id="MF_01398">
    <property type="entry name" value="ATP_synth_b_bprime"/>
    <property type="match status" value="1"/>
</dbReference>
<evidence type="ECO:0000256" key="6">
    <source>
        <dbReference type="ARBA" id="ARBA00022989"/>
    </source>
</evidence>
<evidence type="ECO:0000256" key="13">
    <source>
        <dbReference type="HAMAP-Rule" id="MF_01398"/>
    </source>
</evidence>
<dbReference type="AlphaFoldDB" id="A0A2G6MQC4"/>
<dbReference type="GO" id="GO:0045259">
    <property type="term" value="C:proton-transporting ATP synthase complex"/>
    <property type="evidence" value="ECO:0007669"/>
    <property type="project" value="UniProtKB-KW"/>
</dbReference>
<keyword evidence="3 13" id="KW-0138">CF(0)</keyword>
<evidence type="ECO:0000313" key="17">
    <source>
        <dbReference type="Proteomes" id="UP000231203"/>
    </source>
</evidence>
<feature type="coiled-coil region" evidence="15">
    <location>
        <begin position="98"/>
        <end position="133"/>
    </location>
</feature>
<sequence>MITVIPDISAIYQMVNFLVLLFLLNLVLYKPIRNVLRERKAKFGTLRSDAEKAAADLEKQKEDHEKGLRQARGEGLKKKEAFIEEASAQEKEIINRINQKAQANFAQIKAQVAEETKQARKALEAEVEVYAKAIGEKILGRAC</sequence>
<evidence type="ECO:0000256" key="7">
    <source>
        <dbReference type="ARBA" id="ARBA00023065"/>
    </source>
</evidence>
<reference evidence="16 17" key="1">
    <citation type="submission" date="2017-10" db="EMBL/GenBank/DDBJ databases">
        <title>Novel microbial diversity and functional potential in the marine mammal oral microbiome.</title>
        <authorList>
            <person name="Dudek N.K."/>
            <person name="Sun C.L."/>
            <person name="Burstein D."/>
            <person name="Kantor R.S."/>
            <person name="Aliaga Goltsman D.S."/>
            <person name="Bik E.M."/>
            <person name="Thomas B.C."/>
            <person name="Banfield J.F."/>
            <person name="Relman D.A."/>
        </authorList>
    </citation>
    <scope>NUCLEOTIDE SEQUENCE [LARGE SCALE GENOMIC DNA]</scope>
    <source>
        <strain evidence="16">DOLJORAL78_47_202</strain>
    </source>
</reference>
<dbReference type="InterPro" id="IPR002146">
    <property type="entry name" value="ATP_synth_b/b'su_bac/chlpt"/>
</dbReference>
<gene>
    <name evidence="13" type="primary">atpF</name>
    <name evidence="16" type="ORF">CSA25_06190</name>
</gene>
<evidence type="ECO:0000256" key="2">
    <source>
        <dbReference type="ARBA" id="ARBA00022448"/>
    </source>
</evidence>
<keyword evidence="13" id="KW-1003">Cell membrane</keyword>
<comment type="subcellular location">
    <subcellularLocation>
        <location evidence="13">Cell membrane</location>
        <topology evidence="13">Single-pass membrane protein</topology>
    </subcellularLocation>
    <subcellularLocation>
        <location evidence="12">Endomembrane system</location>
        <topology evidence="12">Single-pass membrane protein</topology>
    </subcellularLocation>
</comment>
<evidence type="ECO:0000256" key="11">
    <source>
        <dbReference type="ARBA" id="ARBA00025614"/>
    </source>
</evidence>
<dbReference type="CDD" id="cd06503">
    <property type="entry name" value="ATP-synt_Fo_b"/>
    <property type="match status" value="1"/>
</dbReference>
<dbReference type="GO" id="GO:0012505">
    <property type="term" value="C:endomembrane system"/>
    <property type="evidence" value="ECO:0007669"/>
    <property type="project" value="UniProtKB-SubCell"/>
</dbReference>
<dbReference type="Proteomes" id="UP000231203">
    <property type="component" value="Unassembled WGS sequence"/>
</dbReference>
<dbReference type="GO" id="GO:0005886">
    <property type="term" value="C:plasma membrane"/>
    <property type="evidence" value="ECO:0007669"/>
    <property type="project" value="UniProtKB-SubCell"/>
</dbReference>
<keyword evidence="6 13" id="KW-1133">Transmembrane helix</keyword>
<feature type="coiled-coil region" evidence="15">
    <location>
        <begin position="47"/>
        <end position="74"/>
    </location>
</feature>
<evidence type="ECO:0000256" key="14">
    <source>
        <dbReference type="RuleBase" id="RU003848"/>
    </source>
</evidence>
<evidence type="ECO:0000256" key="12">
    <source>
        <dbReference type="ARBA" id="ARBA00037847"/>
    </source>
</evidence>
<keyword evidence="5 13" id="KW-0375">Hydrogen ion transport</keyword>
<evidence type="ECO:0000256" key="8">
    <source>
        <dbReference type="ARBA" id="ARBA00023136"/>
    </source>
</evidence>
<evidence type="ECO:0000256" key="1">
    <source>
        <dbReference type="ARBA" id="ARBA00005513"/>
    </source>
</evidence>
<evidence type="ECO:0000256" key="5">
    <source>
        <dbReference type="ARBA" id="ARBA00022781"/>
    </source>
</evidence>
<comment type="function">
    <text evidence="10 13">F(1)F(0) ATP synthase produces ATP from ADP in the presence of a proton or sodium gradient. F-type ATPases consist of two structural domains, F(1) containing the extramembraneous catalytic core and F(0) containing the membrane proton channel, linked together by a central stalk and a peripheral stalk. During catalysis, ATP synthesis in the catalytic domain of F(1) is coupled via a rotary mechanism of the central stalk subunits to proton translocation.</text>
</comment>
<feature type="transmembrane region" description="Helical" evidence="13">
    <location>
        <begin position="12"/>
        <end position="32"/>
    </location>
</feature>
<keyword evidence="9 13" id="KW-0066">ATP synthesis</keyword>
<evidence type="ECO:0000256" key="3">
    <source>
        <dbReference type="ARBA" id="ARBA00022547"/>
    </source>
</evidence>
<evidence type="ECO:0000256" key="15">
    <source>
        <dbReference type="SAM" id="Coils"/>
    </source>
</evidence>
<comment type="similarity">
    <text evidence="1 13 14">Belongs to the ATPase B chain family.</text>
</comment>
<proteinExistence type="inferred from homology"/>
<keyword evidence="8 13" id="KW-0472">Membrane</keyword>
<organism evidence="16 17">
    <name type="scientific">Desulfobacter postgatei</name>
    <dbReference type="NCBI Taxonomy" id="2293"/>
    <lineage>
        <taxon>Bacteria</taxon>
        <taxon>Pseudomonadati</taxon>
        <taxon>Thermodesulfobacteriota</taxon>
        <taxon>Desulfobacteria</taxon>
        <taxon>Desulfobacterales</taxon>
        <taxon>Desulfobacteraceae</taxon>
        <taxon>Desulfobacter</taxon>
    </lineage>
</organism>
<accession>A0A2G6MQC4</accession>
<evidence type="ECO:0000256" key="10">
    <source>
        <dbReference type="ARBA" id="ARBA00025198"/>
    </source>
</evidence>
<evidence type="ECO:0000313" key="16">
    <source>
        <dbReference type="EMBL" id="PIE62211.1"/>
    </source>
</evidence>
<dbReference type="GO" id="GO:0046961">
    <property type="term" value="F:proton-transporting ATPase activity, rotational mechanism"/>
    <property type="evidence" value="ECO:0007669"/>
    <property type="project" value="TreeGrafter"/>
</dbReference>
<name>A0A2G6MQC4_9BACT</name>
<comment type="subunit">
    <text evidence="13">F-type ATPases have 2 components, F(1) - the catalytic core - and F(0) - the membrane proton channel. F(1) has five subunits: alpha(3), beta(3), gamma(1), delta(1), epsilon(1). F(0) has three main subunits: a(1), b(2) and c(10-14). The alpha and beta chains form an alternating ring which encloses part of the gamma chain. F(1) is attached to F(0) by a central stalk formed by the gamma and epsilon chains, while a peripheral stalk is formed by the delta and b chains.</text>
</comment>
<comment type="caution">
    <text evidence="16">The sequence shown here is derived from an EMBL/GenBank/DDBJ whole genome shotgun (WGS) entry which is preliminary data.</text>
</comment>
<dbReference type="PANTHER" id="PTHR33445">
    <property type="entry name" value="ATP SYNTHASE SUBUNIT B', CHLOROPLASTIC"/>
    <property type="match status" value="1"/>
</dbReference>
<dbReference type="EMBL" id="PDTI01000056">
    <property type="protein sequence ID" value="PIE62211.1"/>
    <property type="molecule type" value="Genomic_DNA"/>
</dbReference>
<dbReference type="GO" id="GO:0046933">
    <property type="term" value="F:proton-transporting ATP synthase activity, rotational mechanism"/>
    <property type="evidence" value="ECO:0007669"/>
    <property type="project" value="UniProtKB-UniRule"/>
</dbReference>
<keyword evidence="2 13" id="KW-0813">Transport</keyword>
<evidence type="ECO:0000256" key="9">
    <source>
        <dbReference type="ARBA" id="ARBA00023310"/>
    </source>
</evidence>
<comment type="function">
    <text evidence="11">Component of the F(0) channel, it forms part of the peripheral stalk, linking F(1) to F(0). The b'-subunit is a diverged and duplicated form of b found in plants and photosynthetic bacteria.</text>
</comment>
<dbReference type="InterPro" id="IPR050059">
    <property type="entry name" value="ATP_synthase_B_chain"/>
</dbReference>
<keyword evidence="4 13" id="KW-0812">Transmembrane</keyword>
<keyword evidence="15" id="KW-0175">Coiled coil</keyword>
<keyword evidence="7 13" id="KW-0406">Ion transport</keyword>
<dbReference type="PANTHER" id="PTHR33445:SF2">
    <property type="entry name" value="ATP SYNTHASE SUBUNIT B', CHLOROPLASTIC"/>
    <property type="match status" value="1"/>
</dbReference>
<evidence type="ECO:0000256" key="4">
    <source>
        <dbReference type="ARBA" id="ARBA00022692"/>
    </source>
</evidence>
<dbReference type="Pfam" id="PF00430">
    <property type="entry name" value="ATP-synt_B"/>
    <property type="match status" value="1"/>
</dbReference>